<feature type="transmembrane region" description="Helical" evidence="6">
    <location>
        <begin position="51"/>
        <end position="78"/>
    </location>
</feature>
<feature type="transmembrane region" description="Helical" evidence="6">
    <location>
        <begin position="301"/>
        <end position="321"/>
    </location>
</feature>
<evidence type="ECO:0000256" key="6">
    <source>
        <dbReference type="SAM" id="Phobius"/>
    </source>
</evidence>
<keyword evidence="2" id="KW-1003">Cell membrane</keyword>
<comment type="caution">
    <text evidence="7">The sequence shown here is derived from an EMBL/GenBank/DDBJ whole genome shotgun (WGS) entry which is preliminary data.</text>
</comment>
<dbReference type="Pfam" id="PF01943">
    <property type="entry name" value="Polysacc_synt"/>
    <property type="match status" value="1"/>
</dbReference>
<feature type="transmembrane region" description="Helical" evidence="6">
    <location>
        <begin position="21"/>
        <end position="45"/>
    </location>
</feature>
<proteinExistence type="predicted"/>
<protein>
    <submittedName>
        <fullName evidence="7">Membrane protein involved in the export of O-antigen and teichoic acid</fullName>
    </submittedName>
</protein>
<keyword evidence="3 6" id="KW-0812">Transmembrane</keyword>
<evidence type="ECO:0000256" key="2">
    <source>
        <dbReference type="ARBA" id="ARBA00022475"/>
    </source>
</evidence>
<dbReference type="AlphaFoldDB" id="A0A0F9ZMS6"/>
<comment type="subcellular location">
    <subcellularLocation>
        <location evidence="1">Cell membrane</location>
        <topology evidence="1">Multi-pass membrane protein</topology>
    </subcellularLocation>
</comment>
<gene>
    <name evidence="7" type="ORF">UR35_C0001G0091</name>
</gene>
<evidence type="ECO:0000256" key="5">
    <source>
        <dbReference type="ARBA" id="ARBA00023136"/>
    </source>
</evidence>
<dbReference type="InterPro" id="IPR002797">
    <property type="entry name" value="Polysacc_synth"/>
</dbReference>
<evidence type="ECO:0000313" key="7">
    <source>
        <dbReference type="EMBL" id="KKP45494.1"/>
    </source>
</evidence>
<keyword evidence="4 6" id="KW-1133">Transmembrane helix</keyword>
<evidence type="ECO:0000256" key="4">
    <source>
        <dbReference type="ARBA" id="ARBA00022989"/>
    </source>
</evidence>
<dbReference type="PANTHER" id="PTHR30250:SF11">
    <property type="entry name" value="O-ANTIGEN TRANSPORTER-RELATED"/>
    <property type="match status" value="1"/>
</dbReference>
<organism evidence="7 8">
    <name type="scientific">Candidatus Woesebacteria bacterium GW2011_GWB1_33_22</name>
    <dbReference type="NCBI Taxonomy" id="1618566"/>
    <lineage>
        <taxon>Bacteria</taxon>
        <taxon>Candidatus Woeseibacteriota</taxon>
    </lineage>
</organism>
<feature type="transmembrane region" description="Helical" evidence="6">
    <location>
        <begin position="195"/>
        <end position="216"/>
    </location>
</feature>
<dbReference type="PANTHER" id="PTHR30250">
    <property type="entry name" value="PST FAMILY PREDICTED COLANIC ACID TRANSPORTER"/>
    <property type="match status" value="1"/>
</dbReference>
<sequence length="426" mass="47562">MNKFFKKAFLLTKSATARDTYVLFLGNLGSAFLGFLFTFFVARALNREDFGIFSAAMNLVVIISSLSDVGITTGLVNFISESDSEGNEKKSLEYQKAGLTIRVGIILILTTLIIIFSPYISKLMLATTDPFVAIWAAIVSLVSFVPMYFPYILQAKKQFLKSVIVDNTYYLFRLIGLLGLIYFGAMTLYTSLSTAIVGFVFSLIASISLLKFKFLFSRPEKNIYTSLIKFSGWIGVNRIISSISGRLDIQMLASMAGATTTALYSIPARLSSIVIILTSSFSAVLAPRFASMGDKEREKKYLIKSCFALLPIILIILVWVIMAKPFMQVIFPNYIDSVPVFQALTLSMIPFILTAPSVVVIIYAMKKNVYIGAYSFFQIVAIFILNWIFIPKFGPFGPTLTFGITNTILAIYTWVIVIKHYWGQEK</sequence>
<dbReference type="InterPro" id="IPR050833">
    <property type="entry name" value="Poly_Biosynth_Transport"/>
</dbReference>
<feature type="transmembrane region" description="Helical" evidence="6">
    <location>
        <begin position="371"/>
        <end position="390"/>
    </location>
</feature>
<feature type="transmembrane region" description="Helical" evidence="6">
    <location>
        <begin position="99"/>
        <end position="120"/>
    </location>
</feature>
<reference evidence="7 8" key="1">
    <citation type="journal article" date="2015" name="Nature">
        <title>rRNA introns, odd ribosomes, and small enigmatic genomes across a large radiation of phyla.</title>
        <authorList>
            <person name="Brown C.T."/>
            <person name="Hug L.A."/>
            <person name="Thomas B.C."/>
            <person name="Sharon I."/>
            <person name="Castelle C.J."/>
            <person name="Singh A."/>
            <person name="Wilkins M.J."/>
            <person name="Williams K.H."/>
            <person name="Banfield J.F."/>
        </authorList>
    </citation>
    <scope>NUCLEOTIDE SEQUENCE [LARGE SCALE GENOMIC DNA]</scope>
</reference>
<evidence type="ECO:0000313" key="8">
    <source>
        <dbReference type="Proteomes" id="UP000034778"/>
    </source>
</evidence>
<name>A0A0F9ZMS6_9BACT</name>
<accession>A0A0F9ZMS6</accession>
<dbReference type="STRING" id="1618566.UR35_C0001G0091"/>
<dbReference type="GO" id="GO:0005886">
    <property type="term" value="C:plasma membrane"/>
    <property type="evidence" value="ECO:0007669"/>
    <property type="project" value="UniProtKB-SubCell"/>
</dbReference>
<dbReference type="EMBL" id="LBOW01000001">
    <property type="protein sequence ID" value="KKP45494.1"/>
    <property type="molecule type" value="Genomic_DNA"/>
</dbReference>
<dbReference type="Proteomes" id="UP000034778">
    <property type="component" value="Unassembled WGS sequence"/>
</dbReference>
<keyword evidence="5 6" id="KW-0472">Membrane</keyword>
<feature type="transmembrane region" description="Helical" evidence="6">
    <location>
        <begin position="170"/>
        <end position="189"/>
    </location>
</feature>
<feature type="transmembrane region" description="Helical" evidence="6">
    <location>
        <begin position="341"/>
        <end position="364"/>
    </location>
</feature>
<feature type="transmembrane region" description="Helical" evidence="6">
    <location>
        <begin position="396"/>
        <end position="418"/>
    </location>
</feature>
<feature type="transmembrane region" description="Helical" evidence="6">
    <location>
        <begin position="132"/>
        <end position="149"/>
    </location>
</feature>
<evidence type="ECO:0000256" key="1">
    <source>
        <dbReference type="ARBA" id="ARBA00004651"/>
    </source>
</evidence>
<evidence type="ECO:0000256" key="3">
    <source>
        <dbReference type="ARBA" id="ARBA00022692"/>
    </source>
</evidence>